<dbReference type="KEGG" id="sre:PTSG_10451"/>
<feature type="region of interest" description="Disordered" evidence="2">
    <location>
        <begin position="671"/>
        <end position="732"/>
    </location>
</feature>
<gene>
    <name evidence="3" type="ORF">PTSG_10451</name>
</gene>
<dbReference type="PANTHER" id="PTHR22895:SF0">
    <property type="entry name" value="ARMADILLO REPEAT-CONTAINING PROTEIN 6"/>
    <property type="match status" value="1"/>
</dbReference>
<feature type="compositionally biased region" description="Basic and acidic residues" evidence="2">
    <location>
        <begin position="671"/>
        <end position="682"/>
    </location>
</feature>
<reference evidence="3" key="1">
    <citation type="submission" date="2009-08" db="EMBL/GenBank/DDBJ databases">
        <title>Annotation of Salpingoeca rosetta.</title>
        <authorList>
            <consortium name="The Broad Institute Genome Sequencing Platform"/>
            <person name="Russ C."/>
            <person name="Cuomo C."/>
            <person name="Burger G."/>
            <person name="Gray M.W."/>
            <person name="Holland P.W.H."/>
            <person name="King N."/>
            <person name="Lang F.B.F."/>
            <person name="Roger A.J."/>
            <person name="Ruiz-Trillo I."/>
            <person name="Young S.K."/>
            <person name="Zeng Q."/>
            <person name="Gargeya S."/>
            <person name="Alvarado L."/>
            <person name="Berlin A."/>
            <person name="Chapman S.B."/>
            <person name="Chen Z."/>
            <person name="Freedman E."/>
            <person name="Gellesch M."/>
            <person name="Goldberg J."/>
            <person name="Griggs A."/>
            <person name="Gujja S."/>
            <person name="Heilman E."/>
            <person name="Heiman D."/>
            <person name="Howarth C."/>
            <person name="Mehta T."/>
            <person name="Neiman D."/>
            <person name="Pearson M."/>
            <person name="Roberts A."/>
            <person name="Saif S."/>
            <person name="Shea T."/>
            <person name="Shenoy N."/>
            <person name="Sisk P."/>
            <person name="Stolte C."/>
            <person name="Sykes S."/>
            <person name="White J."/>
            <person name="Yandava C."/>
            <person name="Haas B."/>
            <person name="Nusbaum C."/>
            <person name="Birren B."/>
        </authorList>
    </citation>
    <scope>NUCLEOTIDE SEQUENCE [LARGE SCALE GENOMIC DNA]</scope>
    <source>
        <strain evidence="3">ATCC 50818</strain>
    </source>
</reference>
<dbReference type="InParanoid" id="F2UPP8"/>
<evidence type="ECO:0000313" key="3">
    <source>
        <dbReference type="EMBL" id="EGD79603.1"/>
    </source>
</evidence>
<dbReference type="GeneID" id="16069371"/>
<keyword evidence="4" id="KW-1185">Reference proteome</keyword>
<dbReference type="InterPro" id="IPR016024">
    <property type="entry name" value="ARM-type_fold"/>
</dbReference>
<keyword evidence="1" id="KW-0677">Repeat</keyword>
<feature type="compositionally biased region" description="Basic residues" evidence="2">
    <location>
        <begin position="599"/>
        <end position="612"/>
    </location>
</feature>
<dbReference type="SUPFAM" id="SSF48371">
    <property type="entry name" value="ARM repeat"/>
    <property type="match status" value="1"/>
</dbReference>
<proteinExistence type="predicted"/>
<dbReference type="RefSeq" id="XP_004988831.1">
    <property type="nucleotide sequence ID" value="XM_004988774.1"/>
</dbReference>
<feature type="region of interest" description="Disordered" evidence="2">
    <location>
        <begin position="204"/>
        <end position="230"/>
    </location>
</feature>
<dbReference type="EMBL" id="GL832987">
    <property type="protein sequence ID" value="EGD79603.1"/>
    <property type="molecule type" value="Genomic_DNA"/>
</dbReference>
<feature type="region of interest" description="Disordered" evidence="2">
    <location>
        <begin position="548"/>
        <end position="617"/>
    </location>
</feature>
<accession>F2UPP8</accession>
<protein>
    <submittedName>
        <fullName evidence="3">Uncharacterized protein</fullName>
    </submittedName>
</protein>
<feature type="compositionally biased region" description="Acidic residues" evidence="2">
    <location>
        <begin position="215"/>
        <end position="230"/>
    </location>
</feature>
<dbReference type="PANTHER" id="PTHR22895">
    <property type="entry name" value="ARMADILLO REPEAT-CONTAINING PROTEIN 6"/>
    <property type="match status" value="1"/>
</dbReference>
<evidence type="ECO:0000313" key="4">
    <source>
        <dbReference type="Proteomes" id="UP000007799"/>
    </source>
</evidence>
<organism evidence="4">
    <name type="scientific">Salpingoeca rosetta (strain ATCC 50818 / BSB-021)</name>
    <dbReference type="NCBI Taxonomy" id="946362"/>
    <lineage>
        <taxon>Eukaryota</taxon>
        <taxon>Choanoflagellata</taxon>
        <taxon>Craspedida</taxon>
        <taxon>Salpingoecidae</taxon>
        <taxon>Salpingoeca</taxon>
    </lineage>
</organism>
<sequence length="775" mass="85500">MSMAEPPLVYVSFKDDEGGEAAYALQQRLLQDIATHHQQHQDPRCRRRPSSDFCVSLSPSNRNHELLADAAKLSISRADLVVILTTPTYGAADSGARFSSLDELRFIYGTKKTSIVLVHMCSELRHPYARCLFRLMAPAASALMWVPTADRGVHTPPEQLVHTIRGLAQLHANMDRQPNSNTGAMDDHYEERAGNVDHALVSVEASEDDCKSADSPDDPDADVDDDDAFDSDDVCHPTFLNRYTLRGVQPAAHHRRSSGYISGGLVGHQDSHPLPRITSSASDTRINEVVAHAEPTAQLIDTLEALRKSVANINDVMSELHELNNCIRRHGAAVLPHLVVDYPSIDTVTALMLVHPGHHDLQRVCCSILRHVAAYHHRAAIYSNVPPPAPNDAVQRVRGILHRVLLEFPEVCLTAMWTFQGDAKLQKHACQTLDVLVHAHADHCKRVLRHGGVSAVISAMQMHPRQRGIQRACCRILTRLLQGGHLTAYDAVEDGVLEVLQETLLACISSSSSNNNNNKGHDGHSRGGEVTVLSAVCRCVDALLQSAHANDDDNNNNNNNDDDDDDGSDCARGGEYDSDFDEDGSSVGRGVGHGERHQKGTAHPRHRQRGGHRQLIGGDWARDTALAMMKAVMAIGDPSRPDHNYSAGACERLWLNALSAVTRLLPLARHPADKHNDREGDAGHQGVRHQQQQQKALTTEHQEGPQPNQQQQQQQQDHHLQRRQHRSRSEIHGVVLHDDVGAAARHMAAMAVRHFADSINTGVRDRAYDVLRRLH</sequence>
<evidence type="ECO:0000256" key="1">
    <source>
        <dbReference type="ARBA" id="ARBA00022737"/>
    </source>
</evidence>
<dbReference type="Proteomes" id="UP000007799">
    <property type="component" value="Unassembled WGS sequence"/>
</dbReference>
<dbReference type="Gene3D" id="1.25.10.10">
    <property type="entry name" value="Leucine-rich Repeat Variant"/>
    <property type="match status" value="1"/>
</dbReference>
<name>F2UPP8_SALR5</name>
<evidence type="ECO:0000256" key="2">
    <source>
        <dbReference type="SAM" id="MobiDB-lite"/>
    </source>
</evidence>
<dbReference type="InterPro" id="IPR011989">
    <property type="entry name" value="ARM-like"/>
</dbReference>
<dbReference type="AlphaFoldDB" id="F2UPP8"/>